<dbReference type="InParanoid" id="A0A1Y2F642"/>
<reference evidence="9 10" key="1">
    <citation type="submission" date="2016-07" db="EMBL/GenBank/DDBJ databases">
        <title>Pervasive Adenine N6-methylation of Active Genes in Fungi.</title>
        <authorList>
            <consortium name="DOE Joint Genome Institute"/>
            <person name="Mondo S.J."/>
            <person name="Dannebaum R.O."/>
            <person name="Kuo R.C."/>
            <person name="Labutti K."/>
            <person name="Haridas S."/>
            <person name="Kuo A."/>
            <person name="Salamov A."/>
            <person name="Ahrendt S.R."/>
            <person name="Lipzen A."/>
            <person name="Sullivan W."/>
            <person name="Andreopoulos W.B."/>
            <person name="Clum A."/>
            <person name="Lindquist E."/>
            <person name="Daum C."/>
            <person name="Ramamoorthy G.K."/>
            <person name="Gryganskyi A."/>
            <person name="Culley D."/>
            <person name="Magnuson J.K."/>
            <person name="James T.Y."/>
            <person name="O'Malley M.A."/>
            <person name="Stajich J.E."/>
            <person name="Spatafora J.W."/>
            <person name="Visel A."/>
            <person name="Grigoriev I.V."/>
        </authorList>
    </citation>
    <scope>NUCLEOTIDE SEQUENCE [LARGE SCALE GENOMIC DNA]</scope>
    <source>
        <strain evidence="9 10">62-1032</strain>
    </source>
</reference>
<evidence type="ECO:0000256" key="6">
    <source>
        <dbReference type="ARBA" id="ARBA00023136"/>
    </source>
</evidence>
<dbReference type="Pfam" id="PF00324">
    <property type="entry name" value="AA_permease"/>
    <property type="match status" value="1"/>
</dbReference>
<evidence type="ECO:0000259" key="8">
    <source>
        <dbReference type="Pfam" id="PF00324"/>
    </source>
</evidence>
<keyword evidence="6 7" id="KW-0472">Membrane</keyword>
<protein>
    <submittedName>
        <fullName evidence="9">Amino acid permease/ SLC12A domain-containing protein</fullName>
    </submittedName>
</protein>
<dbReference type="InterPro" id="IPR004840">
    <property type="entry name" value="Amino_acid_permease_CS"/>
</dbReference>
<feature type="transmembrane region" description="Helical" evidence="7">
    <location>
        <begin position="191"/>
        <end position="219"/>
    </location>
</feature>
<feature type="transmembrane region" description="Helical" evidence="7">
    <location>
        <begin position="318"/>
        <end position="343"/>
    </location>
</feature>
<accession>A0A1Y2F642</accession>
<feature type="transmembrane region" description="Helical" evidence="7">
    <location>
        <begin position="49"/>
        <end position="68"/>
    </location>
</feature>
<dbReference type="PROSITE" id="PS00218">
    <property type="entry name" value="AMINO_ACID_PERMEASE_1"/>
    <property type="match status" value="1"/>
</dbReference>
<feature type="transmembrane region" description="Helical" evidence="7">
    <location>
        <begin position="451"/>
        <end position="473"/>
    </location>
</feature>
<evidence type="ECO:0000256" key="2">
    <source>
        <dbReference type="ARBA" id="ARBA00022448"/>
    </source>
</evidence>
<feature type="transmembrane region" description="Helical" evidence="7">
    <location>
        <begin position="128"/>
        <end position="146"/>
    </location>
</feature>
<dbReference type="InterPro" id="IPR050524">
    <property type="entry name" value="APC_YAT"/>
</dbReference>
<feature type="transmembrane region" description="Helical" evidence="7">
    <location>
        <begin position="239"/>
        <end position="259"/>
    </location>
</feature>
<dbReference type="GO" id="GO:0016020">
    <property type="term" value="C:membrane"/>
    <property type="evidence" value="ECO:0007669"/>
    <property type="project" value="UniProtKB-SubCell"/>
</dbReference>
<organism evidence="9 10">
    <name type="scientific">Leucosporidium creatinivorum</name>
    <dbReference type="NCBI Taxonomy" id="106004"/>
    <lineage>
        <taxon>Eukaryota</taxon>
        <taxon>Fungi</taxon>
        <taxon>Dikarya</taxon>
        <taxon>Basidiomycota</taxon>
        <taxon>Pucciniomycotina</taxon>
        <taxon>Microbotryomycetes</taxon>
        <taxon>Leucosporidiales</taxon>
        <taxon>Leucosporidium</taxon>
    </lineage>
</organism>
<dbReference type="NCBIfam" id="TIGR00913">
    <property type="entry name" value="2A0310"/>
    <property type="match status" value="1"/>
</dbReference>
<evidence type="ECO:0000256" key="1">
    <source>
        <dbReference type="ARBA" id="ARBA00004141"/>
    </source>
</evidence>
<dbReference type="FunCoup" id="A0A1Y2F642">
    <property type="interactions" value="209"/>
</dbReference>
<keyword evidence="5 7" id="KW-1133">Transmembrane helix</keyword>
<dbReference type="EMBL" id="MCGR01000027">
    <property type="protein sequence ID" value="ORY79319.1"/>
    <property type="molecule type" value="Genomic_DNA"/>
</dbReference>
<feature type="domain" description="Amino acid permease/ SLC12A" evidence="8">
    <location>
        <begin position="46"/>
        <end position="509"/>
    </location>
</feature>
<keyword evidence="2" id="KW-0813">Transport</keyword>
<feature type="transmembrane region" description="Helical" evidence="7">
    <location>
        <begin position="279"/>
        <end position="298"/>
    </location>
</feature>
<evidence type="ECO:0000256" key="4">
    <source>
        <dbReference type="ARBA" id="ARBA00022970"/>
    </source>
</evidence>
<keyword evidence="10" id="KW-1185">Reference proteome</keyword>
<dbReference type="InterPro" id="IPR004762">
    <property type="entry name" value="Amino_acid_permease_fungi"/>
</dbReference>
<dbReference type="PANTHER" id="PTHR43341">
    <property type="entry name" value="AMINO ACID PERMEASE"/>
    <property type="match status" value="1"/>
</dbReference>
<dbReference type="Gene3D" id="1.20.1740.10">
    <property type="entry name" value="Amino acid/polyamine transporter I"/>
    <property type="match status" value="1"/>
</dbReference>
<evidence type="ECO:0000256" key="7">
    <source>
        <dbReference type="SAM" id="Phobius"/>
    </source>
</evidence>
<feature type="transmembrane region" description="Helical" evidence="7">
    <location>
        <begin position="376"/>
        <end position="393"/>
    </location>
</feature>
<dbReference type="AlphaFoldDB" id="A0A1Y2F642"/>
<keyword evidence="3 7" id="KW-0812">Transmembrane</keyword>
<feature type="transmembrane region" description="Helical" evidence="7">
    <location>
        <begin position="405"/>
        <end position="430"/>
    </location>
</feature>
<dbReference type="STRING" id="106004.A0A1Y2F642"/>
<dbReference type="GO" id="GO:0015171">
    <property type="term" value="F:amino acid transmembrane transporter activity"/>
    <property type="evidence" value="ECO:0007669"/>
    <property type="project" value="TreeGrafter"/>
</dbReference>
<proteinExistence type="predicted"/>
<keyword evidence="4" id="KW-0029">Amino-acid transport</keyword>
<gene>
    <name evidence="9" type="ORF">BCR35DRAFT_304734</name>
</gene>
<dbReference type="PANTHER" id="PTHR43341:SF4">
    <property type="entry name" value="ARGININE PERMEASE CAN1-RELATED"/>
    <property type="match status" value="1"/>
</dbReference>
<name>A0A1Y2F642_9BASI</name>
<feature type="transmembrane region" description="Helical" evidence="7">
    <location>
        <begin position="479"/>
        <end position="499"/>
    </location>
</feature>
<evidence type="ECO:0000313" key="10">
    <source>
        <dbReference type="Proteomes" id="UP000193467"/>
    </source>
</evidence>
<dbReference type="PIRSF" id="PIRSF006060">
    <property type="entry name" value="AA_transporter"/>
    <property type="match status" value="1"/>
</dbReference>
<evidence type="ECO:0000313" key="9">
    <source>
        <dbReference type="EMBL" id="ORY79319.1"/>
    </source>
</evidence>
<sequence>MSDTYPDVEKQQANSGEKHTGQATVLHGLDASAADGTVHRNLKSRHLQMIALGGTIGTGLFVGAGGALATGGPLGILLGYTIMGCVVYSMMIALGEMCTLYPVSGAFTHYTARFADPALGFALGWNYWYSYAITLPTEITAAALVIEFWPGGANINPAVWISIFIVVIVSFNFLGVRAYGEAEFWFSVTKIITILGLILLGIIITAGGAGSPAIGFRYWKNPGPFQQENGIPGTKGRFLAFWTVFVQAAFSFLGTEIVALTAGEAENPRRNVPKAIRRVFYRILFFYVIGVFVMGLIVSPNDEGLLNNSGSSASPWVIAIRNAGIPALPSIVNAVVLISAFSAGNSDLYASSRTLYGLACDGKAPAIFRKCTKNGLPIYCLAITAAFSFLAYMNVSNSASTVFNYLSSLSSITGLITWGCINFSFLRFYYGCKKQGIDRREFPYVAPFQPYASYFGLVLIILVIFFNGYTLFLDGQWDTVTFVIDYITVVIFIVLYAFWKFWKRTKFVRLSSMDFITGRRELDEISEQEEANQHVPKNIWEKVWAAVM</sequence>
<comment type="subcellular location">
    <subcellularLocation>
        <location evidence="1">Membrane</location>
        <topology evidence="1">Multi-pass membrane protein</topology>
    </subcellularLocation>
</comment>
<comment type="caution">
    <text evidence="9">The sequence shown here is derived from an EMBL/GenBank/DDBJ whole genome shotgun (WGS) entry which is preliminary data.</text>
</comment>
<evidence type="ECO:0000256" key="3">
    <source>
        <dbReference type="ARBA" id="ARBA00022692"/>
    </source>
</evidence>
<evidence type="ECO:0000256" key="5">
    <source>
        <dbReference type="ARBA" id="ARBA00022989"/>
    </source>
</evidence>
<dbReference type="Proteomes" id="UP000193467">
    <property type="component" value="Unassembled WGS sequence"/>
</dbReference>
<dbReference type="InterPro" id="IPR004841">
    <property type="entry name" value="AA-permease/SLC12A_dom"/>
</dbReference>
<dbReference type="OrthoDB" id="10062876at2759"/>
<dbReference type="FunFam" id="1.20.1740.10:FF:000006">
    <property type="entry name" value="General amino acid permease"/>
    <property type="match status" value="1"/>
</dbReference>
<feature type="transmembrane region" description="Helical" evidence="7">
    <location>
        <begin position="158"/>
        <end position="179"/>
    </location>
</feature>